<keyword evidence="3" id="KW-0949">S-adenosyl-L-methionine</keyword>
<proteinExistence type="predicted"/>
<dbReference type="InterPro" id="IPR000940">
    <property type="entry name" value="NNMT_TEMT_trans"/>
</dbReference>
<dbReference type="PANTHER" id="PTHR10867">
    <property type="entry name" value="NNMT/PNMT/TEMT FAMILY MEMBER"/>
    <property type="match status" value="1"/>
</dbReference>
<sequence>MEQPSAEAEYASGISNSDAPWDLFDSRAYLDHNYQDLRQDDRQIIMAVRDYFCEHFRHRQPAGKLSGIDVGSGTNLYPSLSLLPWCSDITLYERSAGNVVWLEREIQHYSSNWDRFWQLFTDREPYRRVGDPRGRLSGLATVEKGDLFDLRPGGWSIGTMFFVAESLSTARTEFEEALAKFIAALTPGAPFAAAFMENSEGYRVGDLEFPAYPVEEPQVRDCLAPRTDDLVITRLGFPGEPLRDGYTGMILACGVTS</sequence>
<name>A0A4U0SB75_9ACTN</name>
<keyword evidence="5" id="KW-1185">Reference proteome</keyword>
<evidence type="ECO:0000313" key="5">
    <source>
        <dbReference type="Proteomes" id="UP000305778"/>
    </source>
</evidence>
<keyword evidence="1 4" id="KW-0489">Methyltransferase</keyword>
<dbReference type="GO" id="GO:0032259">
    <property type="term" value="P:methylation"/>
    <property type="evidence" value="ECO:0007669"/>
    <property type="project" value="UniProtKB-KW"/>
</dbReference>
<dbReference type="EMBL" id="SUMC01000036">
    <property type="protein sequence ID" value="TKA06600.1"/>
    <property type="molecule type" value="Genomic_DNA"/>
</dbReference>
<gene>
    <name evidence="4" type="ORF">FCI23_30670</name>
</gene>
<organism evidence="4 5">
    <name type="scientific">Actinacidiphila oryziradicis</name>
    <dbReference type="NCBI Taxonomy" id="2571141"/>
    <lineage>
        <taxon>Bacteria</taxon>
        <taxon>Bacillati</taxon>
        <taxon>Actinomycetota</taxon>
        <taxon>Actinomycetes</taxon>
        <taxon>Kitasatosporales</taxon>
        <taxon>Streptomycetaceae</taxon>
        <taxon>Actinacidiphila</taxon>
    </lineage>
</organism>
<dbReference type="SUPFAM" id="SSF53335">
    <property type="entry name" value="S-adenosyl-L-methionine-dependent methyltransferases"/>
    <property type="match status" value="1"/>
</dbReference>
<dbReference type="RefSeq" id="WP_136727209.1">
    <property type="nucleotide sequence ID" value="NZ_SUMC01000036.1"/>
</dbReference>
<evidence type="ECO:0000256" key="3">
    <source>
        <dbReference type="ARBA" id="ARBA00022691"/>
    </source>
</evidence>
<dbReference type="PANTHER" id="PTHR10867:SF17">
    <property type="entry name" value="NICOTINAMIDE N-METHYLTRANSFERASE"/>
    <property type="match status" value="1"/>
</dbReference>
<reference evidence="4 5" key="1">
    <citation type="submission" date="2019-04" db="EMBL/GenBank/DDBJ databases">
        <title>Streptomyces oryziradicis sp. nov., a novel actinomycete isolated from rhizosphere soil of rice (Oryza sativa L.).</title>
        <authorList>
            <person name="Li C."/>
        </authorList>
    </citation>
    <scope>NUCLEOTIDE SEQUENCE [LARGE SCALE GENOMIC DNA]</scope>
    <source>
        <strain evidence="4 5">NEAU-C40</strain>
    </source>
</reference>
<dbReference type="Proteomes" id="UP000305778">
    <property type="component" value="Unassembled WGS sequence"/>
</dbReference>
<keyword evidence="2 4" id="KW-0808">Transferase</keyword>
<dbReference type="Pfam" id="PF01234">
    <property type="entry name" value="NNMT_PNMT_TEMT"/>
    <property type="match status" value="1"/>
</dbReference>
<dbReference type="OrthoDB" id="3457715at2"/>
<evidence type="ECO:0000256" key="1">
    <source>
        <dbReference type="ARBA" id="ARBA00022603"/>
    </source>
</evidence>
<dbReference type="AlphaFoldDB" id="A0A4U0SB75"/>
<dbReference type="InterPro" id="IPR029063">
    <property type="entry name" value="SAM-dependent_MTases_sf"/>
</dbReference>
<dbReference type="Gene3D" id="3.40.50.150">
    <property type="entry name" value="Vaccinia Virus protein VP39"/>
    <property type="match status" value="1"/>
</dbReference>
<dbReference type="PROSITE" id="PS51681">
    <property type="entry name" value="SAM_MT_NNMT_PNMT_TEMT"/>
    <property type="match status" value="1"/>
</dbReference>
<dbReference type="GO" id="GO:0008168">
    <property type="term" value="F:methyltransferase activity"/>
    <property type="evidence" value="ECO:0007669"/>
    <property type="project" value="UniProtKB-KW"/>
</dbReference>
<dbReference type="NCBIfam" id="NF040568">
    <property type="entry name" value="SCO2525_fam"/>
    <property type="match status" value="1"/>
</dbReference>
<evidence type="ECO:0000313" key="4">
    <source>
        <dbReference type="EMBL" id="TKA06600.1"/>
    </source>
</evidence>
<accession>A0A4U0SB75</accession>
<evidence type="ECO:0000256" key="2">
    <source>
        <dbReference type="ARBA" id="ARBA00022679"/>
    </source>
</evidence>
<protein>
    <submittedName>
        <fullName evidence="4">Methyltransferase</fullName>
    </submittedName>
</protein>
<comment type="caution">
    <text evidence="4">The sequence shown here is derived from an EMBL/GenBank/DDBJ whole genome shotgun (WGS) entry which is preliminary data.</text>
</comment>